<feature type="domain" description="HNH nuclease" evidence="1">
    <location>
        <begin position="213"/>
        <end position="267"/>
    </location>
</feature>
<dbReference type="InterPro" id="IPR011396">
    <property type="entry name" value="PT_DNA_restrict"/>
</dbReference>
<evidence type="ECO:0000313" key="3">
    <source>
        <dbReference type="Proteomes" id="UP000027821"/>
    </source>
</evidence>
<dbReference type="Proteomes" id="UP000027821">
    <property type="component" value="Unassembled WGS sequence"/>
</dbReference>
<evidence type="ECO:0000313" key="2">
    <source>
        <dbReference type="EMBL" id="KEO71658.1"/>
    </source>
</evidence>
<organism evidence="2 3">
    <name type="scientific">Anditalea andensis</name>
    <dbReference type="NCBI Taxonomy" id="1048983"/>
    <lineage>
        <taxon>Bacteria</taxon>
        <taxon>Pseudomonadati</taxon>
        <taxon>Bacteroidota</taxon>
        <taxon>Cytophagia</taxon>
        <taxon>Cytophagales</taxon>
        <taxon>Cytophagaceae</taxon>
        <taxon>Anditalea</taxon>
    </lineage>
</organism>
<gene>
    <name evidence="2" type="ORF">EL17_23400</name>
</gene>
<comment type="caution">
    <text evidence="2">The sequence shown here is derived from an EMBL/GenBank/DDBJ whole genome shotgun (WGS) entry which is preliminary data.</text>
</comment>
<accession>A0A074KVQ8</accession>
<evidence type="ECO:0000259" key="1">
    <source>
        <dbReference type="Pfam" id="PF13391"/>
    </source>
</evidence>
<dbReference type="Pfam" id="PF13391">
    <property type="entry name" value="HNH_2"/>
    <property type="match status" value="1"/>
</dbReference>
<name>A0A074KVQ8_9BACT</name>
<proteinExistence type="predicted"/>
<keyword evidence="3" id="KW-1185">Reference proteome</keyword>
<dbReference type="InterPro" id="IPR003615">
    <property type="entry name" value="HNH_nuc"/>
</dbReference>
<dbReference type="PIRSF" id="PIRSF030850">
    <property type="entry name" value="UCP030850"/>
    <property type="match status" value="1"/>
</dbReference>
<dbReference type="EMBL" id="JMIH01000042">
    <property type="protein sequence ID" value="KEO71658.1"/>
    <property type="molecule type" value="Genomic_DNA"/>
</dbReference>
<protein>
    <recommendedName>
        <fullName evidence="1">HNH nuclease domain-containing protein</fullName>
    </recommendedName>
</protein>
<dbReference type="AlphaFoldDB" id="A0A074KVQ8"/>
<dbReference type="STRING" id="1048983.EL17_23400"/>
<dbReference type="RefSeq" id="WP_035079802.1">
    <property type="nucleotide sequence ID" value="NZ_JMIH01000042.1"/>
</dbReference>
<dbReference type="OrthoDB" id="67788at2"/>
<sequence length="324" mass="37647">MLNNTLNKYLKAFSSLKRGSTKFGMAPHKPVLLMALIEMVEKGIIVDNRIRVDADLVGAFQDTWELLVPTLHQADFTQPFYYLKNDKAGKEPFWQLVPKRGYSINAHIKSVNTLQEVLDYGCFADELYDLLQDPMSRELLKQVLLDTYFQETKERYYESRRKGRKTYVQELESYILNEPIIPLKRIKVGVEEEVYVRNGLFKKLVPKVYQSTCSFTGMKLTSTYGFNFVDACHIVPFSVSQDDRVTNGLSLCPNLHRAFDRGMVSIDGDYRILVSDQLVENGEHPYSLEQLRGQRIHLPGESKYYPLQENLEWHREKVFKGMSY</sequence>
<reference evidence="2 3" key="1">
    <citation type="submission" date="2014-04" db="EMBL/GenBank/DDBJ databases">
        <title>Characterization and application of a salt tolerant electro-active bacterium.</title>
        <authorList>
            <person name="Yang L."/>
            <person name="Wei S."/>
            <person name="Tay Q.X.M."/>
        </authorList>
    </citation>
    <scope>NUCLEOTIDE SEQUENCE [LARGE SCALE GENOMIC DNA]</scope>
    <source>
        <strain evidence="2 3">LY1</strain>
    </source>
</reference>
<dbReference type="eggNOG" id="COG3440">
    <property type="taxonomic scope" value="Bacteria"/>
</dbReference>